<gene>
    <name evidence="2" type="ORF">H9811_08415</name>
</gene>
<sequence>MTLVWWELKKILRRRLTKVLLAICLALVVAESVALGFGNYGFGTAVASPTWEARTRIVQATRDAAAWHGPLTAETLLAARDDCRKRLTDAGDPDDPGTFVQGDILYLAAEVLTEEGRITWPDWPAQVTALEDETLTGLYALWDSAVERDIQNRPEAWQPPLRALKARVQTPFVYDWVDGHYGELGMMDNLMFLVGLLLCAALAPVFCAEVRTRVYTISHCARYGRGRLAAAKAGAALLFAGGGFAALMGVFVAIQIAMFGARGLSASVQVAAFHCLLPLTLGQTEALLLLCGLVSCLAGAAITAALSARMENEFPVLLCLFGVLVFLRALATGGLLRGVPDAVVQTLPFLTHLGDLTGNTMITLPGGQALLIALYRLATQPLYLVVLLPLAWRAYVRRQVR</sequence>
<comment type="caution">
    <text evidence="2">The sequence shown here is derived from an EMBL/GenBank/DDBJ whole genome shotgun (WGS) entry which is preliminary data.</text>
</comment>
<evidence type="ECO:0000313" key="2">
    <source>
        <dbReference type="EMBL" id="HIZ42570.1"/>
    </source>
</evidence>
<reference evidence="2" key="1">
    <citation type="journal article" date="2021" name="PeerJ">
        <title>Extensive microbial diversity within the chicken gut microbiome revealed by metagenomics and culture.</title>
        <authorList>
            <person name="Gilroy R."/>
            <person name="Ravi A."/>
            <person name="Getino M."/>
            <person name="Pursley I."/>
            <person name="Horton D.L."/>
            <person name="Alikhan N.F."/>
            <person name="Baker D."/>
            <person name="Gharbi K."/>
            <person name="Hall N."/>
            <person name="Watson M."/>
            <person name="Adriaenssens E.M."/>
            <person name="Foster-Nyarko E."/>
            <person name="Jarju S."/>
            <person name="Secka A."/>
            <person name="Antonio M."/>
            <person name="Oren A."/>
            <person name="Chaudhuri R.R."/>
            <person name="La Ragione R."/>
            <person name="Hildebrand F."/>
            <person name="Pallen M.J."/>
        </authorList>
    </citation>
    <scope>NUCLEOTIDE SEQUENCE</scope>
    <source>
        <strain evidence="2">ChiSxjej1B13-11774</strain>
    </source>
</reference>
<keyword evidence="1" id="KW-0472">Membrane</keyword>
<feature type="transmembrane region" description="Helical" evidence="1">
    <location>
        <begin position="369"/>
        <end position="392"/>
    </location>
</feature>
<reference evidence="2" key="2">
    <citation type="submission" date="2021-04" db="EMBL/GenBank/DDBJ databases">
        <authorList>
            <person name="Gilroy R."/>
        </authorList>
    </citation>
    <scope>NUCLEOTIDE SEQUENCE</scope>
    <source>
        <strain evidence="2">ChiSxjej1B13-11774</strain>
    </source>
</reference>
<feature type="transmembrane region" description="Helical" evidence="1">
    <location>
        <begin position="314"/>
        <end position="331"/>
    </location>
</feature>
<dbReference type="Proteomes" id="UP000824048">
    <property type="component" value="Unassembled WGS sequence"/>
</dbReference>
<keyword evidence="1" id="KW-1133">Transmembrane helix</keyword>
<feature type="transmembrane region" description="Helical" evidence="1">
    <location>
        <begin position="286"/>
        <end position="307"/>
    </location>
</feature>
<accession>A0A9D2ES82</accession>
<protein>
    <submittedName>
        <fullName evidence="2">Uncharacterized protein</fullName>
    </submittedName>
</protein>
<evidence type="ECO:0000256" key="1">
    <source>
        <dbReference type="SAM" id="Phobius"/>
    </source>
</evidence>
<proteinExistence type="predicted"/>
<feature type="transmembrane region" description="Helical" evidence="1">
    <location>
        <begin position="190"/>
        <end position="208"/>
    </location>
</feature>
<organism evidence="2 3">
    <name type="scientific">Candidatus Gemmiger excrementigallinarum</name>
    <dbReference type="NCBI Taxonomy" id="2838609"/>
    <lineage>
        <taxon>Bacteria</taxon>
        <taxon>Bacillati</taxon>
        <taxon>Bacillota</taxon>
        <taxon>Clostridia</taxon>
        <taxon>Eubacteriales</taxon>
        <taxon>Gemmiger</taxon>
    </lineage>
</organism>
<dbReference type="AlphaFoldDB" id="A0A9D2ES82"/>
<name>A0A9D2ES82_9FIRM</name>
<dbReference type="EMBL" id="DXBP01000051">
    <property type="protein sequence ID" value="HIZ42570.1"/>
    <property type="molecule type" value="Genomic_DNA"/>
</dbReference>
<evidence type="ECO:0000313" key="3">
    <source>
        <dbReference type="Proteomes" id="UP000824048"/>
    </source>
</evidence>
<feature type="transmembrane region" description="Helical" evidence="1">
    <location>
        <begin position="229"/>
        <end position="258"/>
    </location>
</feature>
<keyword evidence="1" id="KW-0812">Transmembrane</keyword>